<protein>
    <submittedName>
        <fullName evidence="5">Alpha/Beta hydrolase protein</fullName>
    </submittedName>
</protein>
<dbReference type="Gene3D" id="3.40.50.1820">
    <property type="entry name" value="alpha/beta hydrolase"/>
    <property type="match status" value="1"/>
</dbReference>
<dbReference type="AlphaFoldDB" id="A0AAE0MB05"/>
<dbReference type="PIRSF" id="PIRSF001112">
    <property type="entry name" value="Epoxide_hydrolase"/>
    <property type="match status" value="1"/>
</dbReference>
<dbReference type="PANTHER" id="PTHR21661:SF39">
    <property type="entry name" value="HYDROLASE, PUTATIVE (AFU_ORTHOLOGUE AFUA_3G08960)-RELATED"/>
    <property type="match status" value="1"/>
</dbReference>
<feature type="active site" description="Proton donor" evidence="3">
    <location>
        <position position="336"/>
    </location>
</feature>
<reference evidence="5" key="2">
    <citation type="submission" date="2023-06" db="EMBL/GenBank/DDBJ databases">
        <authorList>
            <consortium name="Lawrence Berkeley National Laboratory"/>
            <person name="Haridas S."/>
            <person name="Hensen N."/>
            <person name="Bonometti L."/>
            <person name="Westerberg I."/>
            <person name="Brannstrom I.O."/>
            <person name="Guillou S."/>
            <person name="Cros-Aarteil S."/>
            <person name="Calhoun S."/>
            <person name="Kuo A."/>
            <person name="Mondo S."/>
            <person name="Pangilinan J."/>
            <person name="Riley R."/>
            <person name="Labutti K."/>
            <person name="Andreopoulos B."/>
            <person name="Lipzen A."/>
            <person name="Chen C."/>
            <person name="Yanf M."/>
            <person name="Daum C."/>
            <person name="Ng V."/>
            <person name="Clum A."/>
            <person name="Steindorff A."/>
            <person name="Ohm R."/>
            <person name="Martin F."/>
            <person name="Silar P."/>
            <person name="Natvig D."/>
            <person name="Lalanne C."/>
            <person name="Gautier V."/>
            <person name="Ament-Velasquez S.L."/>
            <person name="Kruys A."/>
            <person name="Hutchinson M.I."/>
            <person name="Powell A.J."/>
            <person name="Barry K."/>
            <person name="Miller A.N."/>
            <person name="Grigoriev I.V."/>
            <person name="Debuchy R."/>
            <person name="Gladieux P."/>
            <person name="Thoren M.H."/>
            <person name="Johannesson H."/>
        </authorList>
    </citation>
    <scope>NUCLEOTIDE SEQUENCE</scope>
    <source>
        <strain evidence="5">CBS 118394</strain>
    </source>
</reference>
<evidence type="ECO:0000313" key="6">
    <source>
        <dbReference type="Proteomes" id="UP001283341"/>
    </source>
</evidence>
<dbReference type="InterPro" id="IPR016292">
    <property type="entry name" value="Epoxide_hydrolase"/>
</dbReference>
<dbReference type="PANTHER" id="PTHR21661">
    <property type="entry name" value="EPOXIDE HYDROLASE 1-RELATED"/>
    <property type="match status" value="1"/>
</dbReference>
<evidence type="ECO:0000256" key="2">
    <source>
        <dbReference type="ARBA" id="ARBA00022801"/>
    </source>
</evidence>
<dbReference type="InterPro" id="IPR029058">
    <property type="entry name" value="AB_hydrolase_fold"/>
</dbReference>
<dbReference type="PRINTS" id="PR00412">
    <property type="entry name" value="EPOXHYDRLASE"/>
</dbReference>
<gene>
    <name evidence="5" type="ORF">B0H66DRAFT_573282</name>
</gene>
<evidence type="ECO:0000256" key="3">
    <source>
        <dbReference type="PIRSR" id="PIRSR001112-1"/>
    </source>
</evidence>
<feature type="active site" description="Nucleophile" evidence="3">
    <location>
        <position position="203"/>
    </location>
</feature>
<keyword evidence="2 5" id="KW-0378">Hydrolase</keyword>
<evidence type="ECO:0000259" key="4">
    <source>
        <dbReference type="Pfam" id="PF06441"/>
    </source>
</evidence>
<dbReference type="GO" id="GO:0004301">
    <property type="term" value="F:epoxide hydrolase activity"/>
    <property type="evidence" value="ECO:0007669"/>
    <property type="project" value="TreeGrafter"/>
</dbReference>
<feature type="active site" description="Proton acceptor" evidence="3">
    <location>
        <position position="393"/>
    </location>
</feature>
<comment type="caution">
    <text evidence="5">The sequence shown here is derived from an EMBL/GenBank/DDBJ whole genome shotgun (WGS) entry which is preliminary data.</text>
</comment>
<dbReference type="InterPro" id="IPR000639">
    <property type="entry name" value="Epox_hydrolase-like"/>
</dbReference>
<accession>A0AAE0MB05</accession>
<dbReference type="Pfam" id="PF06441">
    <property type="entry name" value="EHN"/>
    <property type="match status" value="1"/>
</dbReference>
<organism evidence="5 6">
    <name type="scientific">Apodospora peruviana</name>
    <dbReference type="NCBI Taxonomy" id="516989"/>
    <lineage>
        <taxon>Eukaryota</taxon>
        <taxon>Fungi</taxon>
        <taxon>Dikarya</taxon>
        <taxon>Ascomycota</taxon>
        <taxon>Pezizomycotina</taxon>
        <taxon>Sordariomycetes</taxon>
        <taxon>Sordariomycetidae</taxon>
        <taxon>Sordariales</taxon>
        <taxon>Lasiosphaeriaceae</taxon>
        <taxon>Apodospora</taxon>
    </lineage>
</organism>
<keyword evidence="6" id="KW-1185">Reference proteome</keyword>
<dbReference type="EMBL" id="JAUEDM010000002">
    <property type="protein sequence ID" value="KAK3325068.1"/>
    <property type="molecule type" value="Genomic_DNA"/>
</dbReference>
<evidence type="ECO:0000256" key="1">
    <source>
        <dbReference type="ARBA" id="ARBA00010088"/>
    </source>
</evidence>
<name>A0AAE0MB05_9PEZI</name>
<dbReference type="InterPro" id="IPR010497">
    <property type="entry name" value="Epoxide_hydro_N"/>
</dbReference>
<sequence length="421" mass="47030">MASIPFSTLPHLVNPTANLSPFSISVPDQELDNLKTLLRLSHIADPNWENSHNDGFFGIPRDVLVNLVEYWQNGYSWRKWESALNSFPQYKITLPDDDGQPYTIHFLALFSSKPSAVPVVLLHGWPGSVLEFLPLLEHVRTQHAKAPAELPYHIVVPHFIGYGFSSPPPRDRDFRHVDNARLVAKLMHALGFAESGYVVQGGDLGGATAPIVSKLDPACRLVHVNMLNIPPPEGTDVEADIHAGRYETDEAASLARTQEFIARGTAFIQLDGTRTSTAGFVIGSNPVSLLAWVGEKMVSWTDATVFDPINSTACRDLLLTNVSLYWFSCCYPTSMYHHRIAVTGLSVLTDGWRDVAVPMGYSWFRKEISNPPKAWIDHTKKVCWYRKHEKGGHFAALEQPEVLWQDIEDFVGEFWAKDGGN</sequence>
<proteinExistence type="inferred from homology"/>
<comment type="similarity">
    <text evidence="1">Belongs to the peptidase S33 family.</text>
</comment>
<dbReference type="SUPFAM" id="SSF53474">
    <property type="entry name" value="alpha/beta-Hydrolases"/>
    <property type="match status" value="1"/>
</dbReference>
<evidence type="ECO:0000313" key="5">
    <source>
        <dbReference type="EMBL" id="KAK3325068.1"/>
    </source>
</evidence>
<feature type="domain" description="Epoxide hydrolase N-terminal" evidence="4">
    <location>
        <begin position="20"/>
        <end position="132"/>
    </location>
</feature>
<dbReference type="GO" id="GO:0097176">
    <property type="term" value="P:epoxide metabolic process"/>
    <property type="evidence" value="ECO:0007669"/>
    <property type="project" value="TreeGrafter"/>
</dbReference>
<dbReference type="Proteomes" id="UP001283341">
    <property type="component" value="Unassembled WGS sequence"/>
</dbReference>
<reference evidence="5" key="1">
    <citation type="journal article" date="2023" name="Mol. Phylogenet. Evol.">
        <title>Genome-scale phylogeny and comparative genomics of the fungal order Sordariales.</title>
        <authorList>
            <person name="Hensen N."/>
            <person name="Bonometti L."/>
            <person name="Westerberg I."/>
            <person name="Brannstrom I.O."/>
            <person name="Guillou S."/>
            <person name="Cros-Aarteil S."/>
            <person name="Calhoun S."/>
            <person name="Haridas S."/>
            <person name="Kuo A."/>
            <person name="Mondo S."/>
            <person name="Pangilinan J."/>
            <person name="Riley R."/>
            <person name="LaButti K."/>
            <person name="Andreopoulos B."/>
            <person name="Lipzen A."/>
            <person name="Chen C."/>
            <person name="Yan M."/>
            <person name="Daum C."/>
            <person name="Ng V."/>
            <person name="Clum A."/>
            <person name="Steindorff A."/>
            <person name="Ohm R.A."/>
            <person name="Martin F."/>
            <person name="Silar P."/>
            <person name="Natvig D.O."/>
            <person name="Lalanne C."/>
            <person name="Gautier V."/>
            <person name="Ament-Velasquez S.L."/>
            <person name="Kruys A."/>
            <person name="Hutchinson M.I."/>
            <person name="Powell A.J."/>
            <person name="Barry K."/>
            <person name="Miller A.N."/>
            <person name="Grigoriev I.V."/>
            <person name="Debuchy R."/>
            <person name="Gladieux P."/>
            <person name="Hiltunen Thoren M."/>
            <person name="Johannesson H."/>
        </authorList>
    </citation>
    <scope>NUCLEOTIDE SEQUENCE</scope>
    <source>
        <strain evidence="5">CBS 118394</strain>
    </source>
</reference>